<evidence type="ECO:0000313" key="3">
    <source>
        <dbReference type="Proteomes" id="UP001189429"/>
    </source>
</evidence>
<gene>
    <name evidence="2" type="ORF">PCOR1329_LOCUS641</name>
</gene>
<organism evidence="2 3">
    <name type="scientific">Prorocentrum cordatum</name>
    <dbReference type="NCBI Taxonomy" id="2364126"/>
    <lineage>
        <taxon>Eukaryota</taxon>
        <taxon>Sar</taxon>
        <taxon>Alveolata</taxon>
        <taxon>Dinophyceae</taxon>
        <taxon>Prorocentrales</taxon>
        <taxon>Prorocentraceae</taxon>
        <taxon>Prorocentrum</taxon>
    </lineage>
</organism>
<dbReference type="EMBL" id="CAUYUJ010000138">
    <property type="protein sequence ID" value="CAK0788927.1"/>
    <property type="molecule type" value="Genomic_DNA"/>
</dbReference>
<evidence type="ECO:0000256" key="1">
    <source>
        <dbReference type="SAM" id="Phobius"/>
    </source>
</evidence>
<name>A0ABN9PCM9_9DINO</name>
<comment type="caution">
    <text evidence="2">The sequence shown here is derived from an EMBL/GenBank/DDBJ whole genome shotgun (WGS) entry which is preliminary data.</text>
</comment>
<evidence type="ECO:0000313" key="2">
    <source>
        <dbReference type="EMBL" id="CAK0788927.1"/>
    </source>
</evidence>
<accession>A0ABN9PCM9</accession>
<proteinExistence type="predicted"/>
<reference evidence="2" key="1">
    <citation type="submission" date="2023-10" db="EMBL/GenBank/DDBJ databases">
        <authorList>
            <person name="Chen Y."/>
            <person name="Shah S."/>
            <person name="Dougan E. K."/>
            <person name="Thang M."/>
            <person name="Chan C."/>
        </authorList>
    </citation>
    <scope>NUCLEOTIDE SEQUENCE [LARGE SCALE GENOMIC DNA]</scope>
</reference>
<dbReference type="Proteomes" id="UP001189429">
    <property type="component" value="Unassembled WGS sequence"/>
</dbReference>
<keyword evidence="1" id="KW-0472">Membrane</keyword>
<keyword evidence="3" id="KW-1185">Reference proteome</keyword>
<keyword evidence="1" id="KW-1133">Transmembrane helix</keyword>
<feature type="non-terminal residue" evidence="2">
    <location>
        <position position="149"/>
    </location>
</feature>
<sequence length="149" mass="16459">VQIEERSLPHPGAELRSTLDSLSRTFDLPWYGLLERSSALVVDRPTLEDKQSEATSLMQLPASGAPQAVSGRHNPWDEVLNKQGYGMLRPTTQLQPSVWSVSLVFLVLALLVLLAAGAVVIPMPSNSKAEHLQVNGYRKLSGRWRSQFV</sequence>
<keyword evidence="1" id="KW-0812">Transmembrane</keyword>
<feature type="non-terminal residue" evidence="2">
    <location>
        <position position="1"/>
    </location>
</feature>
<feature type="transmembrane region" description="Helical" evidence="1">
    <location>
        <begin position="97"/>
        <end position="121"/>
    </location>
</feature>
<protein>
    <submittedName>
        <fullName evidence="2">Uncharacterized protein</fullName>
    </submittedName>
</protein>